<feature type="signal peptide" evidence="1">
    <location>
        <begin position="1"/>
        <end position="19"/>
    </location>
</feature>
<accession>A0A2T4AYH4</accession>
<keyword evidence="3" id="KW-1185">Reference proteome</keyword>
<dbReference type="RefSeq" id="XP_024745331.1">
    <property type="nucleotide sequence ID" value="XM_024895798.1"/>
</dbReference>
<dbReference type="AlphaFoldDB" id="A0A2T4AYH4"/>
<dbReference type="Proteomes" id="UP000241546">
    <property type="component" value="Unassembled WGS sequence"/>
</dbReference>
<sequence length="147" mass="15553">MQITKTLFATLFAASTAIAAPITADKSMMAAVPEWTITDVRRVCDKKDTQCTWTFGVDTHLAAPTSCTYVVKADAHASQASGGPVTCGPYTITSSWSGQFGPGNGFTTFAVVDQAKKLITWPAYTDVQVQAGKVVSPNQSYAPVTLP</sequence>
<gene>
    <name evidence="2" type="ORF">BBK36DRAFT_1172858</name>
</gene>
<dbReference type="EMBL" id="KZ680225">
    <property type="protein sequence ID" value="PTB62011.1"/>
    <property type="molecule type" value="Genomic_DNA"/>
</dbReference>
<evidence type="ECO:0000313" key="2">
    <source>
        <dbReference type="EMBL" id="PTB62011.1"/>
    </source>
</evidence>
<evidence type="ECO:0008006" key="4">
    <source>
        <dbReference type="Google" id="ProtNLM"/>
    </source>
</evidence>
<keyword evidence="1" id="KW-0732">Signal</keyword>
<evidence type="ECO:0000313" key="3">
    <source>
        <dbReference type="Proteomes" id="UP000241546"/>
    </source>
</evidence>
<dbReference type="GeneID" id="36603916"/>
<dbReference type="OrthoDB" id="5352317at2759"/>
<reference evidence="3" key="1">
    <citation type="submission" date="2016-07" db="EMBL/GenBank/DDBJ databases">
        <title>Multiple horizontal gene transfer events from other fungi enriched the ability of initially mycotrophic Trichoderma (Ascomycota) to feed on dead plant biomass.</title>
        <authorList>
            <consortium name="DOE Joint Genome Institute"/>
            <person name="Atanasova L."/>
            <person name="Chenthamara K."/>
            <person name="Zhang J."/>
            <person name="Grujic M."/>
            <person name="Henrissat B."/>
            <person name="Kuo A."/>
            <person name="Aerts A."/>
            <person name="Salamov A."/>
            <person name="Lipzen A."/>
            <person name="Labutti K."/>
            <person name="Barry K."/>
            <person name="Miao Y."/>
            <person name="Rahimi M.J."/>
            <person name="Shen Q."/>
            <person name="Grigoriev I.V."/>
            <person name="Kubicek C.P."/>
            <person name="Druzhinina I.S."/>
        </authorList>
    </citation>
    <scope>NUCLEOTIDE SEQUENCE [LARGE SCALE GENOMIC DNA]</scope>
    <source>
        <strain evidence="3">TUCIM 6016</strain>
    </source>
</reference>
<proteinExistence type="predicted"/>
<protein>
    <recommendedName>
        <fullName evidence="4">Small secreted protein</fullName>
    </recommendedName>
</protein>
<evidence type="ECO:0000256" key="1">
    <source>
        <dbReference type="SAM" id="SignalP"/>
    </source>
</evidence>
<name>A0A2T4AYH4_9HYPO</name>
<organism evidence="2 3">
    <name type="scientific">Trichoderma citrinoviride</name>
    <dbReference type="NCBI Taxonomy" id="58853"/>
    <lineage>
        <taxon>Eukaryota</taxon>
        <taxon>Fungi</taxon>
        <taxon>Dikarya</taxon>
        <taxon>Ascomycota</taxon>
        <taxon>Pezizomycotina</taxon>
        <taxon>Sordariomycetes</taxon>
        <taxon>Hypocreomycetidae</taxon>
        <taxon>Hypocreales</taxon>
        <taxon>Hypocreaceae</taxon>
        <taxon>Trichoderma</taxon>
    </lineage>
</organism>
<feature type="chain" id="PRO_5015718860" description="Small secreted protein" evidence="1">
    <location>
        <begin position="20"/>
        <end position="147"/>
    </location>
</feature>